<dbReference type="RefSeq" id="XP_025059664.1">
    <property type="nucleotide sequence ID" value="XM_025203879.1"/>
</dbReference>
<keyword evidence="3" id="KW-1015">Disulfide bond</keyword>
<keyword evidence="2 4" id="KW-0732">Signal</keyword>
<gene>
    <name evidence="7" type="primary">RTBDN</name>
</gene>
<evidence type="ECO:0000313" key="7">
    <source>
        <dbReference type="RefSeq" id="XP_025059664.1"/>
    </source>
</evidence>
<feature type="chain" id="PRO_5018201377" evidence="4">
    <location>
        <begin position="22"/>
        <end position="227"/>
    </location>
</feature>
<dbReference type="KEGG" id="asn:102377733"/>
<evidence type="ECO:0000313" key="6">
    <source>
        <dbReference type="Proteomes" id="UP000189705"/>
    </source>
</evidence>
<dbReference type="CTD" id="83546"/>
<dbReference type="GeneID" id="102377733"/>
<dbReference type="PANTHER" id="PTHR10517:SF19">
    <property type="entry name" value="RETBINDIN"/>
    <property type="match status" value="1"/>
</dbReference>
<comment type="similarity">
    <text evidence="1">Belongs to the folate receptor family.</text>
</comment>
<name>A0A3Q0GJ09_ALLSI</name>
<feature type="domain" description="Folate receptor-like" evidence="5">
    <location>
        <begin position="26"/>
        <end position="188"/>
    </location>
</feature>
<feature type="signal peptide" evidence="4">
    <location>
        <begin position="1"/>
        <end position="21"/>
    </location>
</feature>
<keyword evidence="6" id="KW-1185">Reference proteome</keyword>
<evidence type="ECO:0000256" key="1">
    <source>
        <dbReference type="ARBA" id="ARBA00007932"/>
    </source>
</evidence>
<dbReference type="Proteomes" id="UP000189705">
    <property type="component" value="Unplaced"/>
</dbReference>
<dbReference type="GO" id="GO:0038023">
    <property type="term" value="F:signaling receptor activity"/>
    <property type="evidence" value="ECO:0007669"/>
    <property type="project" value="TreeGrafter"/>
</dbReference>
<evidence type="ECO:0000256" key="2">
    <source>
        <dbReference type="ARBA" id="ARBA00022729"/>
    </source>
</evidence>
<evidence type="ECO:0000256" key="3">
    <source>
        <dbReference type="ARBA" id="ARBA00023157"/>
    </source>
</evidence>
<proteinExistence type="inferred from homology"/>
<dbReference type="GO" id="GO:1902444">
    <property type="term" value="F:riboflavin binding"/>
    <property type="evidence" value="ECO:0007669"/>
    <property type="project" value="TreeGrafter"/>
</dbReference>
<dbReference type="InParanoid" id="A0A3Q0GJ09"/>
<dbReference type="InterPro" id="IPR004269">
    <property type="entry name" value="Folate_rcpt"/>
</dbReference>
<evidence type="ECO:0000256" key="4">
    <source>
        <dbReference type="SAM" id="SignalP"/>
    </source>
</evidence>
<accession>A0A3Q0GJ09</accession>
<protein>
    <submittedName>
        <fullName evidence="7">Retbindin</fullName>
    </submittedName>
</protein>
<reference evidence="7" key="1">
    <citation type="submission" date="2025-08" db="UniProtKB">
        <authorList>
            <consortium name="RefSeq"/>
        </authorList>
    </citation>
    <scope>IDENTIFICATION</scope>
</reference>
<dbReference type="GO" id="GO:0009897">
    <property type="term" value="C:external side of plasma membrane"/>
    <property type="evidence" value="ECO:0007669"/>
    <property type="project" value="TreeGrafter"/>
</dbReference>
<dbReference type="InterPro" id="IPR018143">
    <property type="entry name" value="Folate_rcpt-like"/>
</dbReference>
<organism evidence="6 7">
    <name type="scientific">Alligator sinensis</name>
    <name type="common">Chinese alligator</name>
    <dbReference type="NCBI Taxonomy" id="38654"/>
    <lineage>
        <taxon>Eukaryota</taxon>
        <taxon>Metazoa</taxon>
        <taxon>Chordata</taxon>
        <taxon>Craniata</taxon>
        <taxon>Vertebrata</taxon>
        <taxon>Euteleostomi</taxon>
        <taxon>Archelosauria</taxon>
        <taxon>Archosauria</taxon>
        <taxon>Crocodylia</taxon>
        <taxon>Alligatoridae</taxon>
        <taxon>Alligatorinae</taxon>
        <taxon>Alligator</taxon>
    </lineage>
</organism>
<evidence type="ECO:0000259" key="5">
    <source>
        <dbReference type="Pfam" id="PF03024"/>
    </source>
</evidence>
<dbReference type="PANTHER" id="PTHR10517">
    <property type="entry name" value="FOLATE RECEPTOR"/>
    <property type="match status" value="1"/>
</dbReference>
<dbReference type="AlphaFoldDB" id="A0A3Q0GJ09"/>
<dbReference type="GO" id="GO:0032217">
    <property type="term" value="F:riboflavin transmembrane transporter activity"/>
    <property type="evidence" value="ECO:0007669"/>
    <property type="project" value="TreeGrafter"/>
</dbReference>
<dbReference type="Pfam" id="PF03024">
    <property type="entry name" value="Folate_rec"/>
    <property type="match status" value="1"/>
</dbReference>
<sequence length="227" mass="24502">MGLQTLGLAWALALALPHGEGTEGGTCLPGGKHKARPSPESSLGLCQAYAHNACCSPETAAEISTTGARDVAWDCCGPLSSSCARYLQQLECFYRCSPGAAHWLHPERPAALHRAPLCRDFCQQWYDACRDDLTCARDWVRDWRWGPEGNNCTGGCTPYSQMYRDGQDLCETIWGDAFVTEDPPCPCLTPGAPGLEMAAVAGMPCPARVRSRRTVIEEDVEGSGSGF</sequence>